<evidence type="ECO:0000313" key="1">
    <source>
        <dbReference type="EMBL" id="KAK6783436.1"/>
    </source>
</evidence>
<dbReference type="EMBL" id="JBANQN010000008">
    <property type="protein sequence ID" value="KAK6783436.1"/>
    <property type="molecule type" value="Genomic_DNA"/>
</dbReference>
<sequence>MGGVQLSRWQYPATLYGVSLSRVCPPIWVTPNPC</sequence>
<reference evidence="1 2" key="1">
    <citation type="submission" date="2024-02" db="EMBL/GenBank/DDBJ databases">
        <title>de novo genome assembly of Solanum bulbocastanum strain 11H21.</title>
        <authorList>
            <person name="Hosaka A.J."/>
        </authorList>
    </citation>
    <scope>NUCLEOTIDE SEQUENCE [LARGE SCALE GENOMIC DNA]</scope>
    <source>
        <tissue evidence="1">Young leaves</tissue>
    </source>
</reference>
<dbReference type="AlphaFoldDB" id="A0AAN8TDN1"/>
<organism evidence="1 2">
    <name type="scientific">Solanum bulbocastanum</name>
    <name type="common">Wild potato</name>
    <dbReference type="NCBI Taxonomy" id="147425"/>
    <lineage>
        <taxon>Eukaryota</taxon>
        <taxon>Viridiplantae</taxon>
        <taxon>Streptophyta</taxon>
        <taxon>Embryophyta</taxon>
        <taxon>Tracheophyta</taxon>
        <taxon>Spermatophyta</taxon>
        <taxon>Magnoliopsida</taxon>
        <taxon>eudicotyledons</taxon>
        <taxon>Gunneridae</taxon>
        <taxon>Pentapetalae</taxon>
        <taxon>asterids</taxon>
        <taxon>lamiids</taxon>
        <taxon>Solanales</taxon>
        <taxon>Solanaceae</taxon>
        <taxon>Solanoideae</taxon>
        <taxon>Solaneae</taxon>
        <taxon>Solanum</taxon>
    </lineage>
</organism>
<accession>A0AAN8TDN1</accession>
<comment type="caution">
    <text evidence="1">The sequence shown here is derived from an EMBL/GenBank/DDBJ whole genome shotgun (WGS) entry which is preliminary data.</text>
</comment>
<proteinExistence type="predicted"/>
<evidence type="ECO:0000313" key="2">
    <source>
        <dbReference type="Proteomes" id="UP001371456"/>
    </source>
</evidence>
<protein>
    <submittedName>
        <fullName evidence="1">Uncharacterized protein</fullName>
    </submittedName>
</protein>
<dbReference type="Proteomes" id="UP001371456">
    <property type="component" value="Unassembled WGS sequence"/>
</dbReference>
<keyword evidence="2" id="KW-1185">Reference proteome</keyword>
<gene>
    <name evidence="1" type="ORF">RDI58_021233</name>
</gene>
<name>A0AAN8TDN1_SOLBU</name>